<keyword evidence="2" id="KW-1185">Reference proteome</keyword>
<keyword evidence="1" id="KW-0614">Plasmid</keyword>
<name>A0ABM8A8A8_STRNI</name>
<evidence type="ECO:0000313" key="1">
    <source>
        <dbReference type="EMBL" id="BDM74760.1"/>
    </source>
</evidence>
<evidence type="ECO:0000313" key="2">
    <source>
        <dbReference type="Proteomes" id="UP001059597"/>
    </source>
</evidence>
<sequence>MGAFLALGGEHVGVAGVGVAPAEIGVQGPGLRGWLRWWELARVNCRSGPKWASIGLAQEA</sequence>
<dbReference type="EMBL" id="AP026074">
    <property type="protein sequence ID" value="BDM74760.1"/>
    <property type="molecule type" value="Genomic_DNA"/>
</dbReference>
<reference evidence="1" key="1">
    <citation type="submission" date="2022-06" db="EMBL/GenBank/DDBJ databases">
        <title>Complete genome sequence of Streptomyces nigrescens HEK616.</title>
        <authorList>
            <person name="Asamizu S."/>
            <person name="Onaka H."/>
        </authorList>
    </citation>
    <scope>NUCLEOTIDE SEQUENCE</scope>
    <source>
        <strain evidence="1">HEK616</strain>
        <plasmid evidence="1">SNP1</plasmid>
    </source>
</reference>
<gene>
    <name evidence="1" type="ORF">HEK616_82470</name>
</gene>
<dbReference type="Proteomes" id="UP001059597">
    <property type="component" value="Plasmid SNP1"/>
</dbReference>
<organism evidence="1 2">
    <name type="scientific">Streptomyces nigrescens</name>
    <dbReference type="NCBI Taxonomy" id="1920"/>
    <lineage>
        <taxon>Bacteria</taxon>
        <taxon>Bacillati</taxon>
        <taxon>Actinomycetota</taxon>
        <taxon>Actinomycetes</taxon>
        <taxon>Kitasatosporales</taxon>
        <taxon>Streptomycetaceae</taxon>
        <taxon>Streptomyces</taxon>
    </lineage>
</organism>
<geneLocation type="plasmid" evidence="1 2">
    <name>SNP1</name>
</geneLocation>
<accession>A0ABM8A8A8</accession>
<protein>
    <submittedName>
        <fullName evidence="1">Uncharacterized protein</fullName>
    </submittedName>
</protein>
<proteinExistence type="predicted"/>